<keyword evidence="3" id="KW-0732">Signal</keyword>
<dbReference type="Proteomes" id="UP000290189">
    <property type="component" value="Unassembled WGS sequence"/>
</dbReference>
<feature type="region of interest" description="Disordered" evidence="1">
    <location>
        <begin position="103"/>
        <end position="250"/>
    </location>
</feature>
<dbReference type="EMBL" id="OVEO01000005">
    <property type="protein sequence ID" value="SPQ96255.1"/>
    <property type="molecule type" value="Genomic_DNA"/>
</dbReference>
<keyword evidence="2" id="KW-0812">Transmembrane</keyword>
<evidence type="ECO:0000256" key="3">
    <source>
        <dbReference type="SAM" id="SignalP"/>
    </source>
</evidence>
<feature type="compositionally biased region" description="Polar residues" evidence="1">
    <location>
        <begin position="207"/>
        <end position="217"/>
    </location>
</feature>
<accession>A0A0G4IJB7</accession>
<evidence type="ECO:0000256" key="2">
    <source>
        <dbReference type="SAM" id="Phobius"/>
    </source>
</evidence>
<feature type="compositionally biased region" description="Polar residues" evidence="1">
    <location>
        <begin position="139"/>
        <end position="149"/>
    </location>
</feature>
<reference evidence="5 7" key="2">
    <citation type="submission" date="2018-03" db="EMBL/GenBank/DDBJ databases">
        <authorList>
            <person name="Fogelqvist J."/>
        </authorList>
    </citation>
    <scope>NUCLEOTIDE SEQUENCE [LARGE SCALE GENOMIC DNA]</scope>
</reference>
<gene>
    <name evidence="4" type="ORF">PBRA_004064</name>
    <name evidence="5" type="ORF">PLBR_LOCUS3470</name>
</gene>
<evidence type="ECO:0000313" key="4">
    <source>
        <dbReference type="EMBL" id="CEO95298.1"/>
    </source>
</evidence>
<feature type="signal peptide" evidence="3">
    <location>
        <begin position="1"/>
        <end position="22"/>
    </location>
</feature>
<reference evidence="4 6" key="1">
    <citation type="submission" date="2015-02" db="EMBL/GenBank/DDBJ databases">
        <authorList>
            <person name="Chooi Y.-H."/>
        </authorList>
    </citation>
    <scope>NUCLEOTIDE SEQUENCE [LARGE SCALE GENOMIC DNA]</scope>
    <source>
        <strain evidence="4">E3</strain>
    </source>
</reference>
<organism evidence="4 6">
    <name type="scientific">Plasmodiophora brassicae</name>
    <name type="common">Clubroot disease agent</name>
    <dbReference type="NCBI Taxonomy" id="37360"/>
    <lineage>
        <taxon>Eukaryota</taxon>
        <taxon>Sar</taxon>
        <taxon>Rhizaria</taxon>
        <taxon>Endomyxa</taxon>
        <taxon>Phytomyxea</taxon>
        <taxon>Plasmodiophorida</taxon>
        <taxon>Plasmodiophoridae</taxon>
        <taxon>Plasmodiophora</taxon>
    </lineage>
</organism>
<feature type="transmembrane region" description="Helical" evidence="2">
    <location>
        <begin position="296"/>
        <end position="321"/>
    </location>
</feature>
<geneLocation type="mitochondrion" evidence="5"/>
<evidence type="ECO:0000313" key="6">
    <source>
        <dbReference type="Proteomes" id="UP000039324"/>
    </source>
</evidence>
<dbReference type="EMBL" id="CDSF01000013">
    <property type="protein sequence ID" value="CEO95298.1"/>
    <property type="molecule type" value="Genomic_DNA"/>
</dbReference>
<dbReference type="AlphaFoldDB" id="A0A0G4IJB7"/>
<feature type="chain" id="PRO_5035990663" evidence="3">
    <location>
        <begin position="23"/>
        <end position="363"/>
    </location>
</feature>
<keyword evidence="2" id="KW-0472">Membrane</keyword>
<evidence type="ECO:0000256" key="1">
    <source>
        <dbReference type="SAM" id="MobiDB-lite"/>
    </source>
</evidence>
<evidence type="ECO:0000313" key="7">
    <source>
        <dbReference type="Proteomes" id="UP000290189"/>
    </source>
</evidence>
<feature type="compositionally biased region" description="Acidic residues" evidence="1">
    <location>
        <begin position="185"/>
        <end position="194"/>
    </location>
</feature>
<evidence type="ECO:0000313" key="5">
    <source>
        <dbReference type="EMBL" id="SPQ96255.1"/>
    </source>
</evidence>
<feature type="compositionally biased region" description="Basic and acidic residues" evidence="1">
    <location>
        <begin position="170"/>
        <end position="179"/>
    </location>
</feature>
<keyword evidence="5" id="KW-0496">Mitochondrion</keyword>
<proteinExistence type="predicted"/>
<feature type="transmembrane region" description="Helical" evidence="2">
    <location>
        <begin position="342"/>
        <end position="362"/>
    </location>
</feature>
<sequence length="363" mass="38127">MVRVKAVVCWLVVVTVALGAAAASTGNGDLQAKIARMKKALGEEARSGLKCKQQYERDLASIPAGNVRVLRRRRSVLTKNYETKRGALETRVARLTARLEELESQAGKTSQLVQFLPGSTSATDSDDTLSARVRPAPGQTLSQPASRSCTPMPADDRLETQSNPDCTVWQHDEPPHDRPLQTVDESNDDDDDTPMDAAAEGRVPVAGSQQNTSSPDQTEVAPAEGVQDSVPVAAPETSSAATSTRTASPSRWKWTLGRAAGSLAAAYMLKNVIQRLPAKSLPPLPPPSRFSIKNRIVPAIAIAGAIGLGIHAAAANTGVGARAIPVKQRPLPPPAVAISSSASIYPVPIITALSAIVIAIIAA</sequence>
<name>A0A0G4IJB7_PLABS</name>
<dbReference type="Proteomes" id="UP000039324">
    <property type="component" value="Unassembled WGS sequence"/>
</dbReference>
<feature type="compositionally biased region" description="Low complexity" evidence="1">
    <location>
        <begin position="233"/>
        <end position="250"/>
    </location>
</feature>
<protein>
    <submittedName>
        <fullName evidence="4">Uncharacterized protein</fullName>
    </submittedName>
</protein>
<keyword evidence="2" id="KW-1133">Transmembrane helix</keyword>
<keyword evidence="6" id="KW-1185">Reference proteome</keyword>